<reference evidence="2 3" key="1">
    <citation type="submission" date="2019-06" db="EMBL/GenBank/DDBJ databases">
        <title>Genomic Encyclopedia of Archaeal and Bacterial Type Strains, Phase II (KMG-II): from individual species to whole genera.</title>
        <authorList>
            <person name="Goeker M."/>
        </authorList>
    </citation>
    <scope>NUCLEOTIDE SEQUENCE [LARGE SCALE GENOMIC DNA]</scope>
    <source>
        <strain evidence="2 3">DSM 18423</strain>
    </source>
</reference>
<name>A0A543K3A4_9RHOB</name>
<dbReference type="EMBL" id="VFPT01000006">
    <property type="protein sequence ID" value="TQM89542.1"/>
    <property type="molecule type" value="Genomic_DNA"/>
</dbReference>
<keyword evidence="3" id="KW-1185">Reference proteome</keyword>
<keyword evidence="1" id="KW-0472">Membrane</keyword>
<dbReference type="RefSeq" id="WP_142085944.1">
    <property type="nucleotide sequence ID" value="NZ_VFPT01000006.1"/>
</dbReference>
<dbReference type="AlphaFoldDB" id="A0A543K3A4"/>
<accession>A0A543K3A4</accession>
<dbReference type="Proteomes" id="UP000320582">
    <property type="component" value="Unassembled WGS sequence"/>
</dbReference>
<keyword evidence="1" id="KW-1133">Transmembrane helix</keyword>
<feature type="transmembrane region" description="Helical" evidence="1">
    <location>
        <begin position="30"/>
        <end position="55"/>
    </location>
</feature>
<evidence type="ECO:0000256" key="1">
    <source>
        <dbReference type="SAM" id="Phobius"/>
    </source>
</evidence>
<organism evidence="2 3">
    <name type="scientific">Roseinatronobacter monicus</name>
    <dbReference type="NCBI Taxonomy" id="393481"/>
    <lineage>
        <taxon>Bacteria</taxon>
        <taxon>Pseudomonadati</taxon>
        <taxon>Pseudomonadota</taxon>
        <taxon>Alphaproteobacteria</taxon>
        <taxon>Rhodobacterales</taxon>
        <taxon>Paracoccaceae</taxon>
        <taxon>Roseinatronobacter</taxon>
    </lineage>
</organism>
<gene>
    <name evidence="2" type="ORF">BD293_4564</name>
</gene>
<proteinExistence type="predicted"/>
<protein>
    <submittedName>
        <fullName evidence="2">Uncharacterized protein</fullName>
    </submittedName>
</protein>
<sequence length="61" mass="7067">MSKFVLTALTAAFAGFSVYFLFDSQLPVWPVFFAIFLYSLTLFLYPVALVAWGYFRKIFHS</sequence>
<evidence type="ECO:0000313" key="3">
    <source>
        <dbReference type="Proteomes" id="UP000320582"/>
    </source>
</evidence>
<keyword evidence="1" id="KW-0812">Transmembrane</keyword>
<evidence type="ECO:0000313" key="2">
    <source>
        <dbReference type="EMBL" id="TQM89542.1"/>
    </source>
</evidence>
<comment type="caution">
    <text evidence="2">The sequence shown here is derived from an EMBL/GenBank/DDBJ whole genome shotgun (WGS) entry which is preliminary data.</text>
</comment>